<evidence type="ECO:0000256" key="4">
    <source>
        <dbReference type="ARBA" id="ARBA00022806"/>
    </source>
</evidence>
<dbReference type="GO" id="GO:0016787">
    <property type="term" value="F:hydrolase activity"/>
    <property type="evidence" value="ECO:0007669"/>
    <property type="project" value="UniProtKB-KW"/>
</dbReference>
<organism evidence="9 10">
    <name type="scientific">Acetivibrio straminisolvens JCM 21531</name>
    <dbReference type="NCBI Taxonomy" id="1294263"/>
    <lineage>
        <taxon>Bacteria</taxon>
        <taxon>Bacillati</taxon>
        <taxon>Bacillota</taxon>
        <taxon>Clostridia</taxon>
        <taxon>Eubacteriales</taxon>
        <taxon>Oscillospiraceae</taxon>
        <taxon>Acetivibrio</taxon>
    </lineage>
</organism>
<dbReference type="Pfam" id="PF12705">
    <property type="entry name" value="PDDEXK_1"/>
    <property type="match status" value="1"/>
</dbReference>
<dbReference type="GO" id="GO:0005524">
    <property type="term" value="F:ATP binding"/>
    <property type="evidence" value="ECO:0007669"/>
    <property type="project" value="UniProtKB-KW"/>
</dbReference>
<keyword evidence="4" id="KW-0347">Helicase</keyword>
<evidence type="ECO:0000256" key="6">
    <source>
        <dbReference type="ARBA" id="ARBA00023125"/>
    </source>
</evidence>
<dbReference type="STRING" id="1294263.JCM21531_4370"/>
<comment type="caution">
    <text evidence="9">The sequence shown here is derived from an EMBL/GenBank/DDBJ whole genome shotgun (WGS) entry which is preliminary data.</text>
</comment>
<dbReference type="GO" id="GO:0003677">
    <property type="term" value="F:DNA binding"/>
    <property type="evidence" value="ECO:0007669"/>
    <property type="project" value="UniProtKB-KW"/>
</dbReference>
<keyword evidence="6" id="KW-0238">DNA-binding</keyword>
<evidence type="ECO:0000256" key="3">
    <source>
        <dbReference type="ARBA" id="ARBA00022801"/>
    </source>
</evidence>
<proteinExistence type="predicted"/>
<evidence type="ECO:0000256" key="7">
    <source>
        <dbReference type="ARBA" id="ARBA00023204"/>
    </source>
</evidence>
<keyword evidence="2" id="KW-0227">DNA damage</keyword>
<evidence type="ECO:0000259" key="8">
    <source>
        <dbReference type="Pfam" id="PF12705"/>
    </source>
</evidence>
<gene>
    <name evidence="9" type="ORF">JCM21531_4370</name>
</gene>
<reference evidence="9" key="1">
    <citation type="journal article" date="2014" name="Genome Announc.">
        <title>Draft Genome Sequence of Clostridium straminisolvens Strain JCM 21531T, Isolated from a Cellulose-Degrading Bacterial Community.</title>
        <authorList>
            <person name="Yuki M."/>
            <person name="Oshima K."/>
            <person name="Suda W."/>
            <person name="Sakamoto M."/>
            <person name="Kitamura K."/>
            <person name="Iida T."/>
            <person name="Hattori M."/>
            <person name="Ohkuma M."/>
        </authorList>
    </citation>
    <scope>NUCLEOTIDE SEQUENCE [LARGE SCALE GENOMIC DNA]</scope>
    <source>
        <strain evidence="9">JCM 21531</strain>
    </source>
</reference>
<dbReference type="EMBL" id="BAVR01000088">
    <property type="protein sequence ID" value="GAE90735.1"/>
    <property type="molecule type" value="Genomic_DNA"/>
</dbReference>
<dbReference type="GO" id="GO:0006281">
    <property type="term" value="P:DNA repair"/>
    <property type="evidence" value="ECO:0007669"/>
    <property type="project" value="UniProtKB-KW"/>
</dbReference>
<evidence type="ECO:0000313" key="10">
    <source>
        <dbReference type="Proteomes" id="UP000019109"/>
    </source>
</evidence>
<keyword evidence="3" id="KW-0378">Hydrolase</keyword>
<keyword evidence="7" id="KW-0234">DNA repair</keyword>
<evidence type="ECO:0000313" key="9">
    <source>
        <dbReference type="EMBL" id="GAE90735.1"/>
    </source>
</evidence>
<evidence type="ECO:0000256" key="5">
    <source>
        <dbReference type="ARBA" id="ARBA00022840"/>
    </source>
</evidence>
<keyword evidence="5" id="KW-0067">ATP-binding</keyword>
<accession>W4VBD4</accession>
<protein>
    <submittedName>
        <fullName evidence="9">ATP-dependent nuclease</fullName>
    </submittedName>
</protein>
<dbReference type="InterPro" id="IPR038726">
    <property type="entry name" value="PDDEXK_AddAB-type"/>
</dbReference>
<keyword evidence="1" id="KW-0547">Nucleotide-binding</keyword>
<sequence>MYFKIDDPIIRGSGRMTEEEIEKAIMKQLKMRGLLLADVKLIREMDRGIEGASMIIPATVNKDGGLGKNSSIATMEQFKQLRKYVRKLLKDLCGEIMKGNVPIKPYKKKGTTSCKYCSFLPVCQFDTTMKENSFRNFYDKKDDEVWSLMAQEEEK</sequence>
<dbReference type="GO" id="GO:0004386">
    <property type="term" value="F:helicase activity"/>
    <property type="evidence" value="ECO:0007669"/>
    <property type="project" value="UniProtKB-KW"/>
</dbReference>
<evidence type="ECO:0000256" key="1">
    <source>
        <dbReference type="ARBA" id="ARBA00022741"/>
    </source>
</evidence>
<evidence type="ECO:0000256" key="2">
    <source>
        <dbReference type="ARBA" id="ARBA00022763"/>
    </source>
</evidence>
<dbReference type="Proteomes" id="UP000019109">
    <property type="component" value="Unassembled WGS sequence"/>
</dbReference>
<dbReference type="AlphaFoldDB" id="W4VBD4"/>
<keyword evidence="10" id="KW-1185">Reference proteome</keyword>
<name>W4VBD4_9FIRM</name>
<feature type="domain" description="PD-(D/E)XK endonuclease-like" evidence="8">
    <location>
        <begin position="45"/>
        <end position="124"/>
    </location>
</feature>